<name>A0A9P6BYJ7_9AGAR</name>
<proteinExistence type="predicted"/>
<accession>A0A9P6BYJ7</accession>
<evidence type="ECO:0000313" key="2">
    <source>
        <dbReference type="Proteomes" id="UP000807342"/>
    </source>
</evidence>
<dbReference type="EMBL" id="MU151619">
    <property type="protein sequence ID" value="KAF9442508.1"/>
    <property type="molecule type" value="Genomic_DNA"/>
</dbReference>
<protein>
    <submittedName>
        <fullName evidence="1">Uncharacterized protein</fullName>
    </submittedName>
</protein>
<dbReference type="AlphaFoldDB" id="A0A9P6BYJ7"/>
<keyword evidence="2" id="KW-1185">Reference proteome</keyword>
<comment type="caution">
    <text evidence="1">The sequence shown here is derived from an EMBL/GenBank/DDBJ whole genome shotgun (WGS) entry which is preliminary data.</text>
</comment>
<dbReference type="Proteomes" id="UP000807342">
    <property type="component" value="Unassembled WGS sequence"/>
</dbReference>
<sequence length="72" mass="8419">MTAKTVLTDFGLWIEVWLRSLLNETNRYLCVDTRIQIKESTTDMRHKSIAHNFIQVDAYLFILNGHNSNGYT</sequence>
<evidence type="ECO:0000313" key="1">
    <source>
        <dbReference type="EMBL" id="KAF9442508.1"/>
    </source>
</evidence>
<reference evidence="1" key="1">
    <citation type="submission" date="2020-11" db="EMBL/GenBank/DDBJ databases">
        <authorList>
            <consortium name="DOE Joint Genome Institute"/>
            <person name="Ahrendt S."/>
            <person name="Riley R."/>
            <person name="Andreopoulos W."/>
            <person name="Labutti K."/>
            <person name="Pangilinan J."/>
            <person name="Ruiz-Duenas F.J."/>
            <person name="Barrasa J.M."/>
            <person name="Sanchez-Garcia M."/>
            <person name="Camarero S."/>
            <person name="Miyauchi S."/>
            <person name="Serrano A."/>
            <person name="Linde D."/>
            <person name="Babiker R."/>
            <person name="Drula E."/>
            <person name="Ayuso-Fernandez I."/>
            <person name="Pacheco R."/>
            <person name="Padilla G."/>
            <person name="Ferreira P."/>
            <person name="Barriuso J."/>
            <person name="Kellner H."/>
            <person name="Castanera R."/>
            <person name="Alfaro M."/>
            <person name="Ramirez L."/>
            <person name="Pisabarro A.G."/>
            <person name="Kuo A."/>
            <person name="Tritt A."/>
            <person name="Lipzen A."/>
            <person name="He G."/>
            <person name="Yan M."/>
            <person name="Ng V."/>
            <person name="Cullen D."/>
            <person name="Martin F."/>
            <person name="Rosso M.-N."/>
            <person name="Henrissat B."/>
            <person name="Hibbett D."/>
            <person name="Martinez A.T."/>
            <person name="Grigoriev I.V."/>
        </authorList>
    </citation>
    <scope>NUCLEOTIDE SEQUENCE</scope>
    <source>
        <strain evidence="1">MF-IS2</strain>
    </source>
</reference>
<organism evidence="1 2">
    <name type="scientific">Macrolepiota fuliginosa MF-IS2</name>
    <dbReference type="NCBI Taxonomy" id="1400762"/>
    <lineage>
        <taxon>Eukaryota</taxon>
        <taxon>Fungi</taxon>
        <taxon>Dikarya</taxon>
        <taxon>Basidiomycota</taxon>
        <taxon>Agaricomycotina</taxon>
        <taxon>Agaricomycetes</taxon>
        <taxon>Agaricomycetidae</taxon>
        <taxon>Agaricales</taxon>
        <taxon>Agaricineae</taxon>
        <taxon>Agaricaceae</taxon>
        <taxon>Macrolepiota</taxon>
    </lineage>
</organism>
<gene>
    <name evidence="1" type="ORF">P691DRAFT_681373</name>
</gene>